<evidence type="ECO:0000313" key="1">
    <source>
        <dbReference type="EMBL" id="CAB1440986.1"/>
    </source>
</evidence>
<dbReference type="Proteomes" id="UP001153269">
    <property type="component" value="Unassembled WGS sequence"/>
</dbReference>
<dbReference type="EMBL" id="CADEAL010002557">
    <property type="protein sequence ID" value="CAB1440986.1"/>
    <property type="molecule type" value="Genomic_DNA"/>
</dbReference>
<accession>A0A9N7YV37</accession>
<name>A0A9N7YV37_PLEPL</name>
<evidence type="ECO:0000313" key="2">
    <source>
        <dbReference type="Proteomes" id="UP001153269"/>
    </source>
</evidence>
<reference evidence="1" key="1">
    <citation type="submission" date="2020-03" db="EMBL/GenBank/DDBJ databases">
        <authorList>
            <person name="Weist P."/>
        </authorList>
    </citation>
    <scope>NUCLEOTIDE SEQUENCE</scope>
</reference>
<protein>
    <submittedName>
        <fullName evidence="1">Uncharacterized protein</fullName>
    </submittedName>
</protein>
<gene>
    <name evidence="1" type="ORF">PLEPLA_LOCUS28776</name>
</gene>
<organism evidence="1 2">
    <name type="scientific">Pleuronectes platessa</name>
    <name type="common">European plaice</name>
    <dbReference type="NCBI Taxonomy" id="8262"/>
    <lineage>
        <taxon>Eukaryota</taxon>
        <taxon>Metazoa</taxon>
        <taxon>Chordata</taxon>
        <taxon>Craniata</taxon>
        <taxon>Vertebrata</taxon>
        <taxon>Euteleostomi</taxon>
        <taxon>Actinopterygii</taxon>
        <taxon>Neopterygii</taxon>
        <taxon>Teleostei</taxon>
        <taxon>Neoteleostei</taxon>
        <taxon>Acanthomorphata</taxon>
        <taxon>Carangaria</taxon>
        <taxon>Pleuronectiformes</taxon>
        <taxon>Pleuronectoidei</taxon>
        <taxon>Pleuronectidae</taxon>
        <taxon>Pleuronectes</taxon>
    </lineage>
</organism>
<comment type="caution">
    <text evidence="1">The sequence shown here is derived from an EMBL/GenBank/DDBJ whole genome shotgun (WGS) entry which is preliminary data.</text>
</comment>
<proteinExistence type="predicted"/>
<keyword evidence="2" id="KW-1185">Reference proteome</keyword>
<dbReference type="AlphaFoldDB" id="A0A9N7YV37"/>
<sequence>MRCKSPRSATFHAVQTLRVTALPRISCGSFRNKQTEATRFSMRWFGFGFNAFGQICDRGRLSEAAGSDVTEEIKVLRPTELDSCCCSKISGVRASWSRRATVHEDGDSCVCVAGFDAASSSQSCGVSLSLGCKDASISEQHLTLAFPDRIESWDLQRKDRLHHGARKQTPNRRAALVVHS</sequence>